<dbReference type="Proteomes" id="UP001497623">
    <property type="component" value="Unassembled WGS sequence"/>
</dbReference>
<accession>A0AAV2Q338</accession>
<comment type="caution">
    <text evidence="2">The sequence shown here is derived from an EMBL/GenBank/DDBJ whole genome shotgun (WGS) entry which is preliminary data.</text>
</comment>
<keyword evidence="3" id="KW-1185">Reference proteome</keyword>
<proteinExistence type="predicted"/>
<gene>
    <name evidence="2" type="ORF">MNOR_LOCUS7812</name>
</gene>
<name>A0AAV2Q338_MEGNR</name>
<reference evidence="2 3" key="1">
    <citation type="submission" date="2024-05" db="EMBL/GenBank/DDBJ databases">
        <authorList>
            <person name="Wallberg A."/>
        </authorList>
    </citation>
    <scope>NUCLEOTIDE SEQUENCE [LARGE SCALE GENOMIC DNA]</scope>
</reference>
<sequence length="361" mass="40702">MVPYNMSQVYLRDLTVPNDHDGQTGKRTIDDLHTILTEILPTISQPSIDEKRLGFLVNFSADTDINHFFKPATIYKLHKKQMTARLSYVSQVDREILILKTPNIIYTQPNLHLIDEIQQRNNVSVLHLEKFCSEKSKKNYIKITLNSKQEKVNVLKNGVLHIFQECLPVCTKSFNARARAPENATAAACPRIAVATSAPATIHVPDESTTTPDIVHEKHLATVPMTPSDQEHTVVLPKANKPSDLLTQPCPLHRRKMSFQHDQNVANFKMFLHATIAICDRLNDGVDNPTVFVQAFNDILRHYGHSPVRVPQTVINSSKTIFLGKTAKMQSSLLSQADPKRHDNTQGQPMSMPTPPWLTSR</sequence>
<evidence type="ECO:0000313" key="3">
    <source>
        <dbReference type="Proteomes" id="UP001497623"/>
    </source>
</evidence>
<protein>
    <submittedName>
        <fullName evidence="2">Uncharacterized protein</fullName>
    </submittedName>
</protein>
<feature type="compositionally biased region" description="Pro residues" evidence="1">
    <location>
        <begin position="352"/>
        <end position="361"/>
    </location>
</feature>
<dbReference type="EMBL" id="CAXKWB010003511">
    <property type="protein sequence ID" value="CAL4069391.1"/>
    <property type="molecule type" value="Genomic_DNA"/>
</dbReference>
<feature type="region of interest" description="Disordered" evidence="1">
    <location>
        <begin position="333"/>
        <end position="361"/>
    </location>
</feature>
<dbReference type="AlphaFoldDB" id="A0AAV2Q338"/>
<evidence type="ECO:0000256" key="1">
    <source>
        <dbReference type="SAM" id="MobiDB-lite"/>
    </source>
</evidence>
<evidence type="ECO:0000313" key="2">
    <source>
        <dbReference type="EMBL" id="CAL4069391.1"/>
    </source>
</evidence>
<organism evidence="2 3">
    <name type="scientific">Meganyctiphanes norvegica</name>
    <name type="common">Northern krill</name>
    <name type="synonym">Thysanopoda norvegica</name>
    <dbReference type="NCBI Taxonomy" id="48144"/>
    <lineage>
        <taxon>Eukaryota</taxon>
        <taxon>Metazoa</taxon>
        <taxon>Ecdysozoa</taxon>
        <taxon>Arthropoda</taxon>
        <taxon>Crustacea</taxon>
        <taxon>Multicrustacea</taxon>
        <taxon>Malacostraca</taxon>
        <taxon>Eumalacostraca</taxon>
        <taxon>Eucarida</taxon>
        <taxon>Euphausiacea</taxon>
        <taxon>Euphausiidae</taxon>
        <taxon>Meganyctiphanes</taxon>
    </lineage>
</organism>